<dbReference type="InterPro" id="IPR001789">
    <property type="entry name" value="Sig_transdc_resp-reg_receiver"/>
</dbReference>
<evidence type="ECO:0000259" key="11">
    <source>
        <dbReference type="PROSITE" id="PS51755"/>
    </source>
</evidence>
<dbReference type="CDD" id="cd19936">
    <property type="entry name" value="REC_OmpR_ChvI-like"/>
    <property type="match status" value="1"/>
</dbReference>
<name>D5QAT4_NOVHA</name>
<dbReference type="PANTHER" id="PTHR48111:SF21">
    <property type="entry name" value="DNA-BINDING DUAL MASTER TRANSCRIPTIONAL REGULATOR RPAA"/>
    <property type="match status" value="1"/>
</dbReference>
<dbReference type="Pfam" id="PF00072">
    <property type="entry name" value="Response_reg"/>
    <property type="match status" value="1"/>
</dbReference>
<dbReference type="SUPFAM" id="SSF52172">
    <property type="entry name" value="CheY-like"/>
    <property type="match status" value="1"/>
</dbReference>
<dbReference type="SMART" id="SM00862">
    <property type="entry name" value="Trans_reg_C"/>
    <property type="match status" value="1"/>
</dbReference>
<evidence type="ECO:0000259" key="10">
    <source>
        <dbReference type="PROSITE" id="PS50110"/>
    </source>
</evidence>
<keyword evidence="5" id="KW-0805">Transcription regulation</keyword>
<dbReference type="CDD" id="cd00383">
    <property type="entry name" value="trans_reg_C"/>
    <property type="match status" value="1"/>
</dbReference>
<dbReference type="PANTHER" id="PTHR48111">
    <property type="entry name" value="REGULATOR OF RPOS"/>
    <property type="match status" value="1"/>
</dbReference>
<dbReference type="HOGENOM" id="CLU_000445_30_4_5"/>
<feature type="modified residue" description="4-aspartylphosphate" evidence="8">
    <location>
        <position position="86"/>
    </location>
</feature>
<feature type="DNA-binding region" description="OmpR/PhoB-type" evidence="9">
    <location>
        <begin position="164"/>
        <end position="263"/>
    </location>
</feature>
<dbReference type="PROSITE" id="PS51755">
    <property type="entry name" value="OMPR_PHOB"/>
    <property type="match status" value="1"/>
</dbReference>
<dbReference type="GO" id="GO:0000976">
    <property type="term" value="F:transcription cis-regulatory region binding"/>
    <property type="evidence" value="ECO:0007669"/>
    <property type="project" value="UniProtKB-ARBA"/>
</dbReference>
<dbReference type="EMBL" id="ADTV01000003">
    <property type="protein sequence ID" value="EFG85807.1"/>
    <property type="molecule type" value="Genomic_DNA"/>
</dbReference>
<accession>D5QAT4</accession>
<dbReference type="Gene3D" id="1.10.10.10">
    <property type="entry name" value="Winged helix-like DNA-binding domain superfamily/Winged helix DNA-binding domain"/>
    <property type="match status" value="1"/>
</dbReference>
<comment type="caution">
    <text evidence="12">The sequence shown here is derived from an EMBL/GenBank/DDBJ whole genome shotgun (WGS) entry which is preliminary data.</text>
</comment>
<evidence type="ECO:0000256" key="7">
    <source>
        <dbReference type="ARBA" id="ARBA00023163"/>
    </source>
</evidence>
<evidence type="ECO:0000256" key="2">
    <source>
        <dbReference type="ARBA" id="ARBA00022490"/>
    </source>
</evidence>
<evidence type="ECO:0000256" key="9">
    <source>
        <dbReference type="PROSITE-ProRule" id="PRU01091"/>
    </source>
</evidence>
<dbReference type="PROSITE" id="PS50110">
    <property type="entry name" value="RESPONSE_REGULATORY"/>
    <property type="match status" value="1"/>
</dbReference>
<keyword evidence="6 9" id="KW-0238">DNA-binding</keyword>
<dbReference type="InterPro" id="IPR036388">
    <property type="entry name" value="WH-like_DNA-bd_sf"/>
</dbReference>
<dbReference type="FunFam" id="1.10.10.10:FF:000117">
    <property type="entry name" value="Two-component system response regulator BaeR"/>
    <property type="match status" value="1"/>
</dbReference>
<gene>
    <name evidence="12" type="ORF">GXY_01028</name>
</gene>
<evidence type="ECO:0000256" key="3">
    <source>
        <dbReference type="ARBA" id="ARBA00022553"/>
    </source>
</evidence>
<evidence type="ECO:0000256" key="8">
    <source>
        <dbReference type="PROSITE-ProRule" id="PRU00169"/>
    </source>
</evidence>
<keyword evidence="7" id="KW-0804">Transcription</keyword>
<dbReference type="InterPro" id="IPR011006">
    <property type="entry name" value="CheY-like_superfamily"/>
</dbReference>
<evidence type="ECO:0000313" key="12">
    <source>
        <dbReference type="EMBL" id="EFG85807.1"/>
    </source>
</evidence>
<evidence type="ECO:0000256" key="4">
    <source>
        <dbReference type="ARBA" id="ARBA00023012"/>
    </source>
</evidence>
<protein>
    <submittedName>
        <fullName evidence="12">Transcriptional regulatory protein</fullName>
    </submittedName>
</protein>
<comment type="subcellular location">
    <subcellularLocation>
        <location evidence="1">Cytoplasm</location>
    </subcellularLocation>
</comment>
<dbReference type="GO" id="GO:0000156">
    <property type="term" value="F:phosphorelay response regulator activity"/>
    <property type="evidence" value="ECO:0007669"/>
    <property type="project" value="TreeGrafter"/>
</dbReference>
<keyword evidence="2" id="KW-0963">Cytoplasm</keyword>
<feature type="domain" description="Response regulatory" evidence="10">
    <location>
        <begin position="37"/>
        <end position="148"/>
    </location>
</feature>
<keyword evidence="3 8" id="KW-0597">Phosphoprotein</keyword>
<dbReference type="InterPro" id="IPR039420">
    <property type="entry name" value="WalR-like"/>
</dbReference>
<reference evidence="12 13" key="1">
    <citation type="journal article" date="2010" name="J. Bacteriol.">
        <title>Genome sequence of a cellulose-producing bacterium, Gluconacetobacter hansenii ATCC 23769.</title>
        <authorList>
            <person name="Iyer P.R."/>
            <person name="Geib S.M."/>
            <person name="Catchmark J."/>
            <person name="Kao T.H."/>
            <person name="Tien M."/>
        </authorList>
    </citation>
    <scope>NUCLEOTIDE SEQUENCE [LARGE SCALE GENOMIC DNA]</scope>
    <source>
        <strain evidence="12 13">ATCC 23769</strain>
    </source>
</reference>
<dbReference type="SMART" id="SM00448">
    <property type="entry name" value="REC"/>
    <property type="match status" value="1"/>
</dbReference>
<dbReference type="Pfam" id="PF00486">
    <property type="entry name" value="Trans_reg_C"/>
    <property type="match status" value="1"/>
</dbReference>
<evidence type="ECO:0000256" key="6">
    <source>
        <dbReference type="ARBA" id="ARBA00023125"/>
    </source>
</evidence>
<evidence type="ECO:0000313" key="13">
    <source>
        <dbReference type="Proteomes" id="UP000006468"/>
    </source>
</evidence>
<proteinExistence type="predicted"/>
<dbReference type="AlphaFoldDB" id="D5QAT4"/>
<dbReference type="Proteomes" id="UP000006468">
    <property type="component" value="Chromosome"/>
</dbReference>
<dbReference type="GO" id="GO:0005829">
    <property type="term" value="C:cytosol"/>
    <property type="evidence" value="ECO:0007669"/>
    <property type="project" value="TreeGrafter"/>
</dbReference>
<keyword evidence="4" id="KW-0902">Two-component regulatory system</keyword>
<dbReference type="Gene3D" id="3.40.50.2300">
    <property type="match status" value="1"/>
</dbReference>
<sequence length="264" mass="30302">MTLCFNRPTRQVPDARARWPQSADEAEEILMEPTKQTIVLVDDDRNILTSVQMTLEAEGFTVHTYTDGESALHGLMSRAADLAVLDIKMPRMDGMELLQRLRARSQLPVIFLSSKEVDQLMGLRLGADDYITKPFSQRLLLERIRALLRRNELTRNEAVGANPAGNMVRGNLSLDETRHQCLWHGRDIQLTVTEFLLVKALATRPGLVKSRDQLIDAAYGENIYVDDRTIDSHIKRVRKKFRQVDEDFNQIETLYGIGYRYKEE</sequence>
<feature type="domain" description="OmpR/PhoB-type" evidence="11">
    <location>
        <begin position="164"/>
        <end position="263"/>
    </location>
</feature>
<evidence type="ECO:0000256" key="1">
    <source>
        <dbReference type="ARBA" id="ARBA00004496"/>
    </source>
</evidence>
<evidence type="ECO:0000256" key="5">
    <source>
        <dbReference type="ARBA" id="ARBA00023015"/>
    </source>
</evidence>
<dbReference type="InterPro" id="IPR001867">
    <property type="entry name" value="OmpR/PhoB-type_DNA-bd"/>
</dbReference>
<organism evidence="12 13">
    <name type="scientific">Novacetimonas hansenii ATCC 23769</name>
    <dbReference type="NCBI Taxonomy" id="714995"/>
    <lineage>
        <taxon>Bacteria</taxon>
        <taxon>Pseudomonadati</taxon>
        <taxon>Pseudomonadota</taxon>
        <taxon>Alphaproteobacteria</taxon>
        <taxon>Acetobacterales</taxon>
        <taxon>Acetobacteraceae</taxon>
        <taxon>Novacetimonas</taxon>
    </lineage>
</organism>
<dbReference type="GO" id="GO:0045893">
    <property type="term" value="P:positive regulation of DNA-templated transcription"/>
    <property type="evidence" value="ECO:0007669"/>
    <property type="project" value="UniProtKB-ARBA"/>
</dbReference>
<dbReference type="GO" id="GO:0032993">
    <property type="term" value="C:protein-DNA complex"/>
    <property type="evidence" value="ECO:0007669"/>
    <property type="project" value="TreeGrafter"/>
</dbReference>
<dbReference type="Gene3D" id="6.10.250.690">
    <property type="match status" value="1"/>
</dbReference>